<dbReference type="PROSITE" id="PS51257">
    <property type="entry name" value="PROKAR_LIPOPROTEIN"/>
    <property type="match status" value="1"/>
</dbReference>
<proteinExistence type="predicted"/>
<evidence type="ECO:0000313" key="4">
    <source>
        <dbReference type="Proteomes" id="UP000320948"/>
    </source>
</evidence>
<reference evidence="3 4" key="1">
    <citation type="journal article" date="2017" name="Nat. Commun.">
        <title>In situ click chemistry generation of cyclooxygenase-2 inhibitors.</title>
        <authorList>
            <person name="Bhardwaj A."/>
            <person name="Kaur J."/>
            <person name="Wuest M."/>
            <person name="Wuest F."/>
        </authorList>
    </citation>
    <scope>NUCLEOTIDE SEQUENCE [LARGE SCALE GENOMIC DNA]</scope>
    <source>
        <strain evidence="3">S2_018_000_R2_106</strain>
    </source>
</reference>
<feature type="transmembrane region" description="Helical" evidence="2">
    <location>
        <begin position="20"/>
        <end position="40"/>
    </location>
</feature>
<organism evidence="3 4">
    <name type="scientific">Blastochloris viridis</name>
    <name type="common">Rhodopseudomonas viridis</name>
    <dbReference type="NCBI Taxonomy" id="1079"/>
    <lineage>
        <taxon>Bacteria</taxon>
        <taxon>Pseudomonadati</taxon>
        <taxon>Pseudomonadota</taxon>
        <taxon>Alphaproteobacteria</taxon>
        <taxon>Hyphomicrobiales</taxon>
        <taxon>Blastochloridaceae</taxon>
        <taxon>Blastochloris</taxon>
    </lineage>
</organism>
<dbReference type="Proteomes" id="UP000320948">
    <property type="component" value="Unassembled WGS sequence"/>
</dbReference>
<keyword evidence="2" id="KW-1133">Transmembrane helix</keyword>
<gene>
    <name evidence="3" type="ORF">DI628_02695</name>
</gene>
<sequence length="314" mass="35595">MRQTVCDQLWKYAYRASRPLGFVFVAALMAGCVLEVPNPVGGYDSGRDKMPLDETGVWTNKPPTQKELLLTRSDFSVEIVRFTDSRRPRSMELQSDDQMIYQYEPDNLMGGVSYQVPAILGKYLSYRPKQPKHYKVEIDLKRLETVIKTGTLLSGSWGRYSVDAEFVATVRRPDSSVVFIRTYRYDPKQARKDHSGRGPSKERDRARMYDLTESVIREAAQDIGWDIRQRDARRWKVEAPQSIPTRLNQPPVDRAVGTPNADAKPEVNAPAIVPATPSMWIDGPFEPNDVPVQEVPFGPQQGEPEGNTPQQLVI</sequence>
<dbReference type="AlphaFoldDB" id="A0A6N4R4P2"/>
<evidence type="ECO:0000313" key="3">
    <source>
        <dbReference type="EMBL" id="TKW61550.1"/>
    </source>
</evidence>
<keyword evidence="2" id="KW-0472">Membrane</keyword>
<comment type="caution">
    <text evidence="3">The sequence shown here is derived from an EMBL/GenBank/DDBJ whole genome shotgun (WGS) entry which is preliminary data.</text>
</comment>
<keyword evidence="2" id="KW-0812">Transmembrane</keyword>
<feature type="region of interest" description="Disordered" evidence="1">
    <location>
        <begin position="278"/>
        <end position="314"/>
    </location>
</feature>
<evidence type="ECO:0000256" key="2">
    <source>
        <dbReference type="SAM" id="Phobius"/>
    </source>
</evidence>
<feature type="region of interest" description="Disordered" evidence="1">
    <location>
        <begin position="244"/>
        <end position="266"/>
    </location>
</feature>
<evidence type="ECO:0000256" key="1">
    <source>
        <dbReference type="SAM" id="MobiDB-lite"/>
    </source>
</evidence>
<dbReference type="EMBL" id="VAFM01000001">
    <property type="protein sequence ID" value="TKW61550.1"/>
    <property type="molecule type" value="Genomic_DNA"/>
</dbReference>
<protein>
    <submittedName>
        <fullName evidence="3">Uncharacterized protein</fullName>
    </submittedName>
</protein>
<accession>A0A6N4R4P2</accession>
<name>A0A6N4R4P2_BLAVI</name>